<name>A0A562LU90_9BRAD</name>
<keyword evidence="2" id="KW-1185">Reference proteome</keyword>
<organism evidence="1 2">
    <name type="scientific">Bradyrhizobium daqingense</name>
    <dbReference type="NCBI Taxonomy" id="993502"/>
    <lineage>
        <taxon>Bacteria</taxon>
        <taxon>Pseudomonadati</taxon>
        <taxon>Pseudomonadota</taxon>
        <taxon>Alphaproteobacteria</taxon>
        <taxon>Hyphomicrobiales</taxon>
        <taxon>Nitrobacteraceae</taxon>
        <taxon>Bradyrhizobium</taxon>
    </lineage>
</organism>
<dbReference type="RefSeq" id="WP_231088653.1">
    <property type="nucleotide sequence ID" value="NZ_CP088014.1"/>
</dbReference>
<gene>
    <name evidence="1" type="ORF">IQ17_00325</name>
</gene>
<proteinExistence type="predicted"/>
<protein>
    <submittedName>
        <fullName evidence="1">Uncharacterized protein</fullName>
    </submittedName>
</protein>
<accession>A0A562LU90</accession>
<dbReference type="EMBL" id="VLKL01000001">
    <property type="protein sequence ID" value="TWI11175.1"/>
    <property type="molecule type" value="Genomic_DNA"/>
</dbReference>
<sequence>MFIFLVLSFDFGGGPFSQCYRKSDFVMFISTNRANSKACADHSNARRVSRCLMLSLLCVASLVQLARTASAQCAARDVRQNQLTFKSPSAQAPQPIKSARDVATWRTIAIGSFTDPIKLRNALHGMGCNVGGQAAEILARPAFTVSSQKKDVELVVVSPAQLGFTSDTTTLADVYARAREFGFELVAAEVGPQLRIQYLDQPMGEFLVIGMEPIKTWSGEPIILNVANGGAGLILIGQDGRAEAGIPATSRLVFARSRQPLSSREFVEQAAARLPP</sequence>
<comment type="caution">
    <text evidence="1">The sequence shown here is derived from an EMBL/GenBank/DDBJ whole genome shotgun (WGS) entry which is preliminary data.</text>
</comment>
<evidence type="ECO:0000313" key="1">
    <source>
        <dbReference type="EMBL" id="TWI11175.1"/>
    </source>
</evidence>
<dbReference type="Proteomes" id="UP000317176">
    <property type="component" value="Unassembled WGS sequence"/>
</dbReference>
<dbReference type="AlphaFoldDB" id="A0A562LU90"/>
<evidence type="ECO:0000313" key="2">
    <source>
        <dbReference type="Proteomes" id="UP000317176"/>
    </source>
</evidence>
<reference evidence="1 2" key="1">
    <citation type="journal article" date="2015" name="Stand. Genomic Sci.">
        <title>Genomic Encyclopedia of Bacterial and Archaeal Type Strains, Phase III: the genomes of soil and plant-associated and newly described type strains.</title>
        <authorList>
            <person name="Whitman W.B."/>
            <person name="Woyke T."/>
            <person name="Klenk H.P."/>
            <person name="Zhou Y."/>
            <person name="Lilburn T.G."/>
            <person name="Beck B.J."/>
            <person name="De Vos P."/>
            <person name="Vandamme P."/>
            <person name="Eisen J.A."/>
            <person name="Garrity G."/>
            <person name="Hugenholtz P."/>
            <person name="Kyrpides N.C."/>
        </authorList>
    </citation>
    <scope>NUCLEOTIDE SEQUENCE [LARGE SCALE GENOMIC DNA]</scope>
    <source>
        <strain evidence="1 2">CGMCC 1.10947</strain>
    </source>
</reference>